<dbReference type="Gene3D" id="2.40.70.10">
    <property type="entry name" value="Acid Proteases"/>
    <property type="match status" value="1"/>
</dbReference>
<dbReference type="Pfam" id="PF05380">
    <property type="entry name" value="Peptidase_A17"/>
    <property type="match status" value="1"/>
</dbReference>
<dbReference type="InterPro" id="IPR036397">
    <property type="entry name" value="RNaseH_sf"/>
</dbReference>
<dbReference type="InterPro" id="IPR012337">
    <property type="entry name" value="RNaseH-like_sf"/>
</dbReference>
<feature type="domain" description="Integrase catalytic" evidence="1">
    <location>
        <begin position="1387"/>
        <end position="1576"/>
    </location>
</feature>
<dbReference type="GO" id="GO:0071897">
    <property type="term" value="P:DNA biosynthetic process"/>
    <property type="evidence" value="ECO:0007669"/>
    <property type="project" value="UniProtKB-ARBA"/>
</dbReference>
<dbReference type="EMBL" id="JBEDNZ010000026">
    <property type="protein sequence ID" value="KAL0810410.1"/>
    <property type="molecule type" value="Genomic_DNA"/>
</dbReference>
<dbReference type="SUPFAM" id="SSF56672">
    <property type="entry name" value="DNA/RNA polymerases"/>
    <property type="match status" value="1"/>
</dbReference>
<dbReference type="PANTHER" id="PTHR47331">
    <property type="entry name" value="PHD-TYPE DOMAIN-CONTAINING PROTEIN"/>
    <property type="match status" value="1"/>
</dbReference>
<dbReference type="PROSITE" id="PS50994">
    <property type="entry name" value="INTEGRASE"/>
    <property type="match status" value="1"/>
</dbReference>
<dbReference type="InterPro" id="IPR021109">
    <property type="entry name" value="Peptidase_aspartic_dom_sf"/>
</dbReference>
<reference evidence="2 3" key="1">
    <citation type="submission" date="2024-06" db="EMBL/GenBank/DDBJ databases">
        <title>A chromosome-level genome assembly of beet webworm, Loxostege sticticalis.</title>
        <authorList>
            <person name="Zhang Y."/>
        </authorList>
    </citation>
    <scope>NUCLEOTIDE SEQUENCE [LARGE SCALE GENOMIC DNA]</scope>
    <source>
        <strain evidence="2">AQ028</strain>
        <tissue evidence="2">Male pupae</tissue>
    </source>
</reference>
<evidence type="ECO:0000313" key="2">
    <source>
        <dbReference type="EMBL" id="KAL0810410.1"/>
    </source>
</evidence>
<proteinExistence type="predicted"/>
<protein>
    <recommendedName>
        <fullName evidence="1">Integrase catalytic domain-containing protein</fullName>
    </recommendedName>
</protein>
<dbReference type="GO" id="GO:0042575">
    <property type="term" value="C:DNA polymerase complex"/>
    <property type="evidence" value="ECO:0007669"/>
    <property type="project" value="UniProtKB-ARBA"/>
</dbReference>
<dbReference type="Pfam" id="PF00665">
    <property type="entry name" value="rve"/>
    <property type="match status" value="1"/>
</dbReference>
<dbReference type="InterPro" id="IPR043502">
    <property type="entry name" value="DNA/RNA_pol_sf"/>
</dbReference>
<dbReference type="Pfam" id="PF18701">
    <property type="entry name" value="DUF5641"/>
    <property type="match status" value="1"/>
</dbReference>
<dbReference type="InterPro" id="IPR008042">
    <property type="entry name" value="Retrotrans_Pao"/>
</dbReference>
<dbReference type="InterPro" id="IPR005312">
    <property type="entry name" value="DUF1759"/>
</dbReference>
<dbReference type="Pfam" id="PF03564">
    <property type="entry name" value="DUF1759"/>
    <property type="match status" value="1"/>
</dbReference>
<evidence type="ECO:0000313" key="3">
    <source>
        <dbReference type="Proteomes" id="UP001549921"/>
    </source>
</evidence>
<dbReference type="InterPro" id="IPR040676">
    <property type="entry name" value="DUF5641"/>
</dbReference>
<comment type="caution">
    <text evidence="2">The sequence shown here is derived from an EMBL/GenBank/DDBJ whole genome shotgun (WGS) entry which is preliminary data.</text>
</comment>
<dbReference type="SUPFAM" id="SSF53098">
    <property type="entry name" value="Ribonuclease H-like"/>
    <property type="match status" value="1"/>
</dbReference>
<accession>A0ABD0S8L2</accession>
<dbReference type="InterPro" id="IPR001584">
    <property type="entry name" value="Integrase_cat-core"/>
</dbReference>
<sequence>MEIESVTETPDVEYAERAQFEERYYSLLARARKELVAYAAERAGSEAGSAAGSKSGASLKHNFVRLPKIDLPHFNGSYEYWLEFRDTFLSLIHNSDCIDDINKFHYLRASLKGQASEIIKNIDFKGDNYEMAWDLLCDRYNNNRLLVNNHVQALFDVEPVNKESATSLRRLIDSMNKNIRALKSLKEPTEHWDTLIIFMMSRKLDPTTSRHWEEYRNALSSYPTLAQFSTFISNKADLLETLENNQTKLNTHNNNKKSFIITNTGESSNKNYVQNRNLQTNYLHNNNNYLQNNNTQNNNINKNKCPLCSNDHLLYTCESFRALTVESRLKKVKDLKVCLNCLRSSHPTKKCRLSGCKYCKARHNTLLHTEPTEQTYQDPMPSNSTSVALPIDTSNSVILSADTRQHTSAPNVLLSTAFVKVVSHNGEKVDARVLLDNGSTASFITESLCTKLGLSRRHSTSTVTGINQQCSYSTQSCHLNIESFNGDYKVNLDCLILPEITKVLPSSFVNIKDIPIPSGLCLADPTFNIPSVIDILLGAEIFWSVVGSASIDLGKQMPKLCETKFGWIVSGPVFKSNSSSSQRSHFCNIANPTDKPDLTKFWELDSVSPKHLLSQEERACDLSFTQNTVRDKDGKFIVTMPLKADPSVLGNSYTLAKHRFLSLERRFQRDPDYKAKYVDFMSEYERLGHMTENVDKPAPHSGNHVDYFIPHHGVIRESSTTTKLRSVFDASAPTSSGLSLNDILMVGPKVQEDLLSILLRFRQHKYVVSGDVEKMYRCIEVTPSQRSLLQIIFRNDPEKPLKTYSLNTITYGTASAPYLATKCLVSLADAASSDDVRSAISRDFYVDDYLGGGSSIPQTIHLVKEITQILSSAQFHLRKWQSNSPEILKAIRGDSHDQATSNSLNLSDHNTSSKTLGLHWLCDSDFLSFSINIDTIEKITKRHILSVISQIFDPLGLVGPCIVEAKIIMQRLWVEKCEWDDEVSKEIIIMWSAFVSTLPCLNNLKIPRWVSLNFAKHEIHIFCDASEKAYGACVYVRSISDSGFIQVRLLMSKNRVAPIKSVTIPRLELCAALLGSRLCTTVFEALTMSITQCFLWCDSMIVLGWLNTSSNQLKPFVRNRINEIREISTNNPADLVSRGAKADLIGDNSLWWSGPSFLQSHEHDWPNMPSNNLKQDLPEVISHFIHDDNQSSKSSKSSNIIQSLINYHSNFNRLQRVLAYIKRFIFNLKNPNSKLHGSLSNEELDDSVKCLLRSAQREMFPEECKLLKTERSLPRKNRLISLTPFFDSDKILRVGGRLDNSPYDYNTKHPILLCSKHHFTKILFQMQHKKMLHAGPQLLLAHMRLNYWSLGGRNLAKSVVRQCITCFRLKCQNIQPIMGQLPTTRTSLEYPFLNSSVDYAGPILIADRKGRGCKLTKSYLCIFVCHATRAVHLEPVSDLTKEGFIAALNRFISRRGKPYSILSDNGTNFVGASNDLQRFLSDSSEDVASEMSREGIKFLFSPPYSAHFNGMAEAAVRSTKHHLKRLLSLTNFTYEELATCLCQIEAVLNSRPLTPLSSDPSDFYALTPSHFLIGRPLTSVPCPQIPEKNISSFDRYKRIECIRQHFWQRFSHEYVSLLQQKTKWSTSSGQLNEGMLVLLRDKALPPLVWALGRVVRTFPGPDGVTRVAEIKTRRGNVLRGFNNLCPLPFEEVKGREDVRA</sequence>
<name>A0ABD0S8L2_LOXSC</name>
<dbReference type="PANTHER" id="PTHR47331:SF1">
    <property type="entry name" value="GAG-LIKE PROTEIN"/>
    <property type="match status" value="1"/>
</dbReference>
<organism evidence="2 3">
    <name type="scientific">Loxostege sticticalis</name>
    <name type="common">Beet webworm moth</name>
    <dbReference type="NCBI Taxonomy" id="481309"/>
    <lineage>
        <taxon>Eukaryota</taxon>
        <taxon>Metazoa</taxon>
        <taxon>Ecdysozoa</taxon>
        <taxon>Arthropoda</taxon>
        <taxon>Hexapoda</taxon>
        <taxon>Insecta</taxon>
        <taxon>Pterygota</taxon>
        <taxon>Neoptera</taxon>
        <taxon>Endopterygota</taxon>
        <taxon>Lepidoptera</taxon>
        <taxon>Glossata</taxon>
        <taxon>Ditrysia</taxon>
        <taxon>Pyraloidea</taxon>
        <taxon>Crambidae</taxon>
        <taxon>Pyraustinae</taxon>
        <taxon>Loxostege</taxon>
    </lineage>
</organism>
<dbReference type="CDD" id="cd01644">
    <property type="entry name" value="RT_pepA17"/>
    <property type="match status" value="1"/>
</dbReference>
<gene>
    <name evidence="2" type="ORF">ABMA28_010553</name>
</gene>
<dbReference type="Gene3D" id="3.30.420.10">
    <property type="entry name" value="Ribonuclease H-like superfamily/Ribonuclease H"/>
    <property type="match status" value="1"/>
</dbReference>
<dbReference type="CDD" id="cd00303">
    <property type="entry name" value="retropepsin_like"/>
    <property type="match status" value="1"/>
</dbReference>
<dbReference type="Proteomes" id="UP001549921">
    <property type="component" value="Unassembled WGS sequence"/>
</dbReference>
<evidence type="ECO:0000259" key="1">
    <source>
        <dbReference type="PROSITE" id="PS50994"/>
    </source>
</evidence>